<accession>A0ABT0R211</accession>
<reference evidence="1" key="1">
    <citation type="submission" date="2022-02" db="EMBL/GenBank/DDBJ databases">
        <authorList>
            <person name="Lee M."/>
            <person name="Kim S.-J."/>
            <person name="Jung M.-Y."/>
        </authorList>
    </citation>
    <scope>NUCLEOTIDE SEQUENCE</scope>
    <source>
        <strain evidence="1">JHP9</strain>
    </source>
</reference>
<keyword evidence="2" id="KW-1185">Reference proteome</keyword>
<evidence type="ECO:0000313" key="1">
    <source>
        <dbReference type="EMBL" id="MCL6423428.1"/>
    </source>
</evidence>
<name>A0ABT0R211_9MICO</name>
<proteinExistence type="predicted"/>
<evidence type="ECO:0000313" key="2">
    <source>
        <dbReference type="Proteomes" id="UP001203761"/>
    </source>
</evidence>
<dbReference type="InterPro" id="IPR006311">
    <property type="entry name" value="TAT_signal"/>
</dbReference>
<dbReference type="RefSeq" id="WP_249737507.1">
    <property type="nucleotide sequence ID" value="NZ_JAKNCJ010000003.1"/>
</dbReference>
<dbReference type="EMBL" id="JAKNCJ010000003">
    <property type="protein sequence ID" value="MCL6423428.1"/>
    <property type="molecule type" value="Genomic_DNA"/>
</dbReference>
<sequence>MTDPRPTNTPAALSRRALSRGAAWSVPALAVASVAPALALSLTGCATMLWTKTTLSGAQGTSGVRTGTITLASGDKVTVTVSQNRTGGSRSYDQALTYDGTNGDFSATSAGAQRAGTAGAGANKDAKYVVDPSTTSSVLTLNQQTSSSGSRASETLTFSFKDSTGALVTPETMSFNIYDITMQDKSIISSTKANQRYTDQVSFANATMTTTNHGGVPATYTQTATSLTGTSQSTATGNYVDVVLTPTGSGNVTLTYANANTYGPLTSSFNQQYIGIGDLEVCF</sequence>
<gene>
    <name evidence="1" type="ORF">Bequi_08515</name>
</gene>
<dbReference type="PROSITE" id="PS51318">
    <property type="entry name" value="TAT"/>
    <property type="match status" value="1"/>
</dbReference>
<dbReference type="Proteomes" id="UP001203761">
    <property type="component" value="Unassembled WGS sequence"/>
</dbReference>
<organism evidence="1 2">
    <name type="scientific">Brachybacterium equifaecis</name>
    <dbReference type="NCBI Taxonomy" id="2910770"/>
    <lineage>
        <taxon>Bacteria</taxon>
        <taxon>Bacillati</taxon>
        <taxon>Actinomycetota</taxon>
        <taxon>Actinomycetes</taxon>
        <taxon>Micrococcales</taxon>
        <taxon>Dermabacteraceae</taxon>
        <taxon>Brachybacterium</taxon>
    </lineage>
</organism>
<protein>
    <submittedName>
        <fullName evidence="1">Uncharacterized protein</fullName>
    </submittedName>
</protein>
<comment type="caution">
    <text evidence="1">The sequence shown here is derived from an EMBL/GenBank/DDBJ whole genome shotgun (WGS) entry which is preliminary data.</text>
</comment>